<feature type="region of interest" description="Disordered" evidence="1">
    <location>
        <begin position="383"/>
        <end position="406"/>
    </location>
</feature>
<evidence type="ECO:0008006" key="4">
    <source>
        <dbReference type="Google" id="ProtNLM"/>
    </source>
</evidence>
<gene>
    <name evidence="2" type="ORF">EDB92DRAFT_1946832</name>
</gene>
<comment type="caution">
    <text evidence="2">The sequence shown here is derived from an EMBL/GenBank/DDBJ whole genome shotgun (WGS) entry which is preliminary data.</text>
</comment>
<dbReference type="AlphaFoldDB" id="A0AAD4LHV4"/>
<proteinExistence type="predicted"/>
<evidence type="ECO:0000313" key="2">
    <source>
        <dbReference type="EMBL" id="KAH8990105.1"/>
    </source>
</evidence>
<name>A0AAD4LHV4_9AGAM</name>
<organism evidence="2 3">
    <name type="scientific">Lactarius akahatsu</name>
    <dbReference type="NCBI Taxonomy" id="416441"/>
    <lineage>
        <taxon>Eukaryota</taxon>
        <taxon>Fungi</taxon>
        <taxon>Dikarya</taxon>
        <taxon>Basidiomycota</taxon>
        <taxon>Agaricomycotina</taxon>
        <taxon>Agaricomycetes</taxon>
        <taxon>Russulales</taxon>
        <taxon>Russulaceae</taxon>
        <taxon>Lactarius</taxon>
    </lineage>
</organism>
<dbReference type="Proteomes" id="UP001201163">
    <property type="component" value="Unassembled WGS sequence"/>
</dbReference>
<reference evidence="2" key="1">
    <citation type="submission" date="2022-01" db="EMBL/GenBank/DDBJ databases">
        <title>Comparative genomics reveals a dynamic genome evolution in the ectomycorrhizal milk-cap (Lactarius) mushrooms.</title>
        <authorList>
            <consortium name="DOE Joint Genome Institute"/>
            <person name="Lebreton A."/>
            <person name="Tang N."/>
            <person name="Kuo A."/>
            <person name="LaButti K."/>
            <person name="Drula E."/>
            <person name="Barry K."/>
            <person name="Clum A."/>
            <person name="Lipzen A."/>
            <person name="Mousain D."/>
            <person name="Ng V."/>
            <person name="Wang R."/>
            <person name="Wang X."/>
            <person name="Dai Y."/>
            <person name="Henrissat B."/>
            <person name="Grigoriev I.V."/>
            <person name="Guerin-Laguette A."/>
            <person name="Yu F."/>
            <person name="Martin F.M."/>
        </authorList>
    </citation>
    <scope>NUCLEOTIDE SEQUENCE</scope>
    <source>
        <strain evidence="2">QP</strain>
    </source>
</reference>
<evidence type="ECO:0000313" key="3">
    <source>
        <dbReference type="Proteomes" id="UP001201163"/>
    </source>
</evidence>
<keyword evidence="3" id="KW-1185">Reference proteome</keyword>
<accession>A0AAD4LHV4</accession>
<sequence>MSPPDHNCAVYDDALQEVFALLNDWSKVPMCTAEVGDYAMWVLAAEYERETFAVNAGTAADIPAGCCAVFSSLHGEVCTFAAESWLKCFPSFVVDLEPQLCAYAAELRTTEQCIVEDGYDEPGPRASLWAFLFTLKESHKAHWMSDDDYEWFCTRARLALNELGVSPALDAGVTGVAAVSDTATTTATAAVTEPAPSLCATPAALPGLPMVPPVAIDIVVTSFAVSPDIPEGRNSSLKHAHLSPDTGSSRPSRCISCKHGHAKCKPIVGSSKCLHCLQTGHICELHTSSTTLALPAAGLLGPSPPSSTLPLPLPVVASPAWVSPVLVGLNFVEVNRLGTAAFWCSEVAQAWAAVKASQAHLRLAERSLLLALGELVMLPLQAGPSSSRASSHGYGSVVKGKGKERK</sequence>
<evidence type="ECO:0000256" key="1">
    <source>
        <dbReference type="SAM" id="MobiDB-lite"/>
    </source>
</evidence>
<feature type="compositionally biased region" description="Low complexity" evidence="1">
    <location>
        <begin position="383"/>
        <end position="396"/>
    </location>
</feature>
<dbReference type="EMBL" id="JAKELL010000032">
    <property type="protein sequence ID" value="KAH8990105.1"/>
    <property type="molecule type" value="Genomic_DNA"/>
</dbReference>
<protein>
    <recommendedName>
        <fullName evidence="4">Zn(2)-C6 fungal-type domain-containing protein</fullName>
    </recommendedName>
</protein>